<dbReference type="AlphaFoldDB" id="A0A9W4UR86"/>
<comment type="caution">
    <text evidence="2">The sequence shown here is derived from an EMBL/GenBank/DDBJ whole genome shotgun (WGS) entry which is preliminary data.</text>
</comment>
<keyword evidence="1" id="KW-1133">Transmembrane helix</keyword>
<evidence type="ECO:0000256" key="1">
    <source>
        <dbReference type="SAM" id="Phobius"/>
    </source>
</evidence>
<dbReference type="Proteomes" id="UP001152607">
    <property type="component" value="Unassembled WGS sequence"/>
</dbReference>
<keyword evidence="1" id="KW-0812">Transmembrane</keyword>
<evidence type="ECO:0000313" key="2">
    <source>
        <dbReference type="EMBL" id="CAI6341528.1"/>
    </source>
</evidence>
<reference evidence="2" key="1">
    <citation type="submission" date="2023-01" db="EMBL/GenBank/DDBJ databases">
        <authorList>
            <person name="Van Ghelder C."/>
            <person name="Rancurel C."/>
        </authorList>
    </citation>
    <scope>NUCLEOTIDE SEQUENCE</scope>
    <source>
        <strain evidence="2">CNCM I-4278</strain>
    </source>
</reference>
<keyword evidence="1" id="KW-0472">Membrane</keyword>
<accession>A0A9W4UR86</accession>
<dbReference type="EMBL" id="CAOQHR010000012">
    <property type="protein sequence ID" value="CAI6341528.1"/>
    <property type="molecule type" value="Genomic_DNA"/>
</dbReference>
<feature type="transmembrane region" description="Helical" evidence="1">
    <location>
        <begin position="65"/>
        <end position="82"/>
    </location>
</feature>
<name>A0A9W4UR86_9PLEO</name>
<gene>
    <name evidence="2" type="ORF">PDIGIT_LOCUS14725</name>
</gene>
<keyword evidence="3" id="KW-1185">Reference proteome</keyword>
<proteinExistence type="predicted"/>
<organism evidence="2 3">
    <name type="scientific">Periconia digitata</name>
    <dbReference type="NCBI Taxonomy" id="1303443"/>
    <lineage>
        <taxon>Eukaryota</taxon>
        <taxon>Fungi</taxon>
        <taxon>Dikarya</taxon>
        <taxon>Ascomycota</taxon>
        <taxon>Pezizomycotina</taxon>
        <taxon>Dothideomycetes</taxon>
        <taxon>Pleosporomycetidae</taxon>
        <taxon>Pleosporales</taxon>
        <taxon>Massarineae</taxon>
        <taxon>Periconiaceae</taxon>
        <taxon>Periconia</taxon>
    </lineage>
</organism>
<sequence>MRLWHFEWYAHPFQFRCAWRSRETRPGPWALTPVREEDSQHPIGFSPLRVLPPDRYSARVNLDPQTYTILFIFSFFFVYLLIS</sequence>
<dbReference type="OrthoDB" id="340098at2759"/>
<evidence type="ECO:0000313" key="3">
    <source>
        <dbReference type="Proteomes" id="UP001152607"/>
    </source>
</evidence>
<protein>
    <submittedName>
        <fullName evidence="2">Uncharacterized protein</fullName>
    </submittedName>
</protein>